<feature type="domain" description="Lantibiotic dehydratase N-terminal" evidence="1">
    <location>
        <begin position="144"/>
        <end position="484"/>
    </location>
</feature>
<keyword evidence="3" id="KW-1185">Reference proteome</keyword>
<protein>
    <recommendedName>
        <fullName evidence="1">Lantibiotic dehydratase N-terminal domain-containing protein</fullName>
    </recommendedName>
</protein>
<comment type="caution">
    <text evidence="2">The sequence shown here is derived from an EMBL/GenBank/DDBJ whole genome shotgun (WGS) entry which is preliminary data.</text>
</comment>
<evidence type="ECO:0000313" key="2">
    <source>
        <dbReference type="EMBL" id="GIJ74554.1"/>
    </source>
</evidence>
<dbReference type="Pfam" id="PF04738">
    <property type="entry name" value="Lant_dehydr_N"/>
    <property type="match status" value="2"/>
</dbReference>
<feature type="domain" description="Lantibiotic dehydratase N-terminal" evidence="1">
    <location>
        <begin position="607"/>
        <end position="800"/>
    </location>
</feature>
<evidence type="ECO:0000313" key="3">
    <source>
        <dbReference type="Proteomes" id="UP000635606"/>
    </source>
</evidence>
<organism evidence="2 3">
    <name type="scientific">Virgisporangium ochraceum</name>
    <dbReference type="NCBI Taxonomy" id="65505"/>
    <lineage>
        <taxon>Bacteria</taxon>
        <taxon>Bacillati</taxon>
        <taxon>Actinomycetota</taxon>
        <taxon>Actinomycetes</taxon>
        <taxon>Micromonosporales</taxon>
        <taxon>Micromonosporaceae</taxon>
        <taxon>Virgisporangium</taxon>
    </lineage>
</organism>
<accession>A0A8J4A2I8</accession>
<name>A0A8J4A2I8_9ACTN</name>
<proteinExistence type="predicted"/>
<sequence length="868" mass="95440">MTAQKQLGRYFAARVGGLPYDTVAALRCPHATDRADEILDLESDLAAAAGPLGDLLHDLVGANDDSGSRRRLLALRRQIFQGKLPADPEAAIAAVAAVAPHAVTPLRNWVTGRQRIADRHRDLAALLDTDLARSRAELWRLANDPRLRAGLQVASPALDEELGRHDGTPASAKKLRRVERSVLSYLYRTACKTSPFSWFTGIGVGGFTAGATTEPAPEWRGNVRLNVVVLTRIVDAIRADTDRRGDLPVVLSPGLRQDPERVRYVRRWVTAGDDSAPVSFDSIQDGLFYLRRSGLLDGLTGLLRGGAAMRCADLTAWLRERTGAARQRCDEYLSILLRLGILQIDGFAVDVHTPDPLRYLRDFLAALGRPWATDLARRLDGPLTLVDRFRAGDLDERRAAMRHLRVALRDLLTDLGAEAVSLPRALVYEDCRLDGELSMEDGPWRRLARTDLAAVEAVLPAFDLTLPHRVMFHGFFLARYGAGGRCDDLLRLVEDFHEDLYDQYLVSTADRRPFGDDGSYHPEENWLGRPELSTLDKVRQDLAQYVRDVSDAAPGATEIHLDPAELHAIGGGLHDLFGGFRPQSHLVQVAGPLVVLNQSLGGLSFPFSRFTHCFGDDLAERLRAQAAAVAPPGSVFAEVTGGPVTTNLNLHARLTDHVVVCPGETSLAPPECQLPLGDLYLRHDVDTDRVVLRSTRLDREVVPVYLGYLVPMALPQLHRTLLLLSPTSLATVDVWRGVPRPEGVLARPRVRVGDVVVSRRSWSTTAAALPRRAGGDSDAVWFLGWQRFRREHGLPDRFFATVHSGSGRPKPQYVDCGSYLSLLALEALSTGDDDRVVLREMLPDGGDLSGGRHVTEYVIETFPGSGHE</sequence>
<dbReference type="InterPro" id="IPR006827">
    <property type="entry name" value="Lant_deHydtase_N"/>
</dbReference>
<evidence type="ECO:0000259" key="1">
    <source>
        <dbReference type="Pfam" id="PF04738"/>
    </source>
</evidence>
<dbReference type="AlphaFoldDB" id="A0A8J4A2I8"/>
<dbReference type="Proteomes" id="UP000635606">
    <property type="component" value="Unassembled WGS sequence"/>
</dbReference>
<dbReference type="RefSeq" id="WP_203934356.1">
    <property type="nucleotide sequence ID" value="NZ_BOPH01000139.1"/>
</dbReference>
<reference evidence="2" key="1">
    <citation type="submission" date="2021-01" db="EMBL/GenBank/DDBJ databases">
        <title>Whole genome shotgun sequence of Virgisporangium ochraceum NBRC 16418.</title>
        <authorList>
            <person name="Komaki H."/>
            <person name="Tamura T."/>
        </authorList>
    </citation>
    <scope>NUCLEOTIDE SEQUENCE</scope>
    <source>
        <strain evidence="2">NBRC 16418</strain>
    </source>
</reference>
<gene>
    <name evidence="2" type="ORF">Voc01_094710</name>
</gene>
<dbReference type="EMBL" id="BOPH01000139">
    <property type="protein sequence ID" value="GIJ74554.1"/>
    <property type="molecule type" value="Genomic_DNA"/>
</dbReference>